<dbReference type="PRINTS" id="PR00077">
    <property type="entry name" value="GPDHDRGNASE"/>
</dbReference>
<evidence type="ECO:0000256" key="3">
    <source>
        <dbReference type="PIRSR" id="PIRSR000114-1"/>
    </source>
</evidence>
<comment type="similarity">
    <text evidence="1 6">Belongs to the NAD-dependent glycerol-3-phosphate dehydrogenase family.</text>
</comment>
<evidence type="ECO:0000256" key="1">
    <source>
        <dbReference type="ARBA" id="ARBA00011009"/>
    </source>
</evidence>
<dbReference type="GO" id="GO:0005829">
    <property type="term" value="C:cytosol"/>
    <property type="evidence" value="ECO:0007669"/>
    <property type="project" value="TreeGrafter"/>
</dbReference>
<evidence type="ECO:0000256" key="4">
    <source>
        <dbReference type="PIRSR" id="PIRSR000114-2"/>
    </source>
</evidence>
<dbReference type="InterPro" id="IPR036291">
    <property type="entry name" value="NAD(P)-bd_dom_sf"/>
</dbReference>
<dbReference type="AlphaFoldDB" id="A0A2U1S9J4"/>
<dbReference type="PANTHER" id="PTHR11728">
    <property type="entry name" value="GLYCEROL-3-PHOSPHATE DEHYDROGENASE"/>
    <property type="match status" value="1"/>
</dbReference>
<dbReference type="EC" id="1.1.1.94" evidence="9"/>
<protein>
    <submittedName>
        <fullName evidence="9">Glycerol-3-phosphate dehydrogenase</fullName>
        <ecNumber evidence="9">1.1.1.94</ecNumber>
    </submittedName>
</protein>
<dbReference type="InterPro" id="IPR011128">
    <property type="entry name" value="G3P_DH_NAD-dep_N"/>
</dbReference>
<feature type="binding site" evidence="5">
    <location>
        <begin position="9"/>
        <end position="14"/>
    </location>
    <ligand>
        <name>NAD(+)</name>
        <dbReference type="ChEBI" id="CHEBI:57540"/>
    </ligand>
</feature>
<gene>
    <name evidence="9" type="primary">gpsA</name>
    <name evidence="9" type="ORF">MBBWO_02050</name>
</gene>
<feature type="binding site" evidence="4">
    <location>
        <position position="106"/>
    </location>
    <ligand>
        <name>substrate</name>
    </ligand>
</feature>
<dbReference type="PIRSF" id="PIRSF000114">
    <property type="entry name" value="Glycerol-3-P_dh"/>
    <property type="match status" value="1"/>
</dbReference>
<dbReference type="EMBL" id="MZGU01000002">
    <property type="protein sequence ID" value="PWB87088.1"/>
    <property type="molecule type" value="Genomic_DNA"/>
</dbReference>
<dbReference type="GO" id="GO:0047952">
    <property type="term" value="F:glycerol-3-phosphate dehydrogenase [NAD(P)+] activity"/>
    <property type="evidence" value="ECO:0007669"/>
    <property type="project" value="UniProtKB-EC"/>
</dbReference>
<feature type="domain" description="Glycerol-3-phosphate dehydrogenase NAD-dependent N-terminal" evidence="7">
    <location>
        <begin position="4"/>
        <end position="156"/>
    </location>
</feature>
<dbReference type="InterPro" id="IPR008927">
    <property type="entry name" value="6-PGluconate_DH-like_C_sf"/>
</dbReference>
<dbReference type="GO" id="GO:0051287">
    <property type="term" value="F:NAD binding"/>
    <property type="evidence" value="ECO:0007669"/>
    <property type="project" value="InterPro"/>
</dbReference>
<evidence type="ECO:0000256" key="2">
    <source>
        <dbReference type="ARBA" id="ARBA00023002"/>
    </source>
</evidence>
<feature type="domain" description="Glycerol-3-phosphate dehydrogenase NAD-dependent C-terminal" evidence="8">
    <location>
        <begin position="177"/>
        <end position="313"/>
    </location>
</feature>
<evidence type="ECO:0000313" key="10">
    <source>
        <dbReference type="Proteomes" id="UP000245577"/>
    </source>
</evidence>
<proteinExistence type="inferred from homology"/>
<dbReference type="Proteomes" id="UP000245577">
    <property type="component" value="Unassembled WGS sequence"/>
</dbReference>
<dbReference type="GO" id="GO:0046168">
    <property type="term" value="P:glycerol-3-phosphate catabolic process"/>
    <property type="evidence" value="ECO:0007669"/>
    <property type="project" value="InterPro"/>
</dbReference>
<comment type="caution">
    <text evidence="9">The sequence shown here is derived from an EMBL/GenBank/DDBJ whole genome shotgun (WGS) entry which is preliminary data.</text>
</comment>
<dbReference type="Pfam" id="PF07479">
    <property type="entry name" value="NAD_Gly3P_dh_C"/>
    <property type="match status" value="1"/>
</dbReference>
<dbReference type="GO" id="GO:0005975">
    <property type="term" value="P:carbohydrate metabolic process"/>
    <property type="evidence" value="ECO:0007669"/>
    <property type="project" value="InterPro"/>
</dbReference>
<sequence>MDFKVGVVGAGAMGTALAQMIAENVDEVLLYARRKSVADAINNTRYNDEYYPNIKVRPNIRAVNDFKEFNNVEMIFLCIPSSTVRSITAELNDIISKDCILINTAKGLEVSSYKPMSTIIGEETGRPAVAFSGPNIASEMMKGLFTASTIASKNEKYLNDVKNVLESDKFKVNANNDVIGTEYCGIIKNILAISQGIFEGMNINDNARFAIFSKSYIETKDIIEKLGGMRDTVDDYCGFGDIITASTLTVSRNHTLGTLYGQGIIIDENKSGVLFEGKNTVSIFKNIIEDLNVKSTIVDFVYEVIIENKNPKTSFVKLWDNL</sequence>
<dbReference type="SUPFAM" id="SSF51735">
    <property type="entry name" value="NAD(P)-binding Rossmann-fold domains"/>
    <property type="match status" value="1"/>
</dbReference>
<keyword evidence="10" id="KW-1185">Reference proteome</keyword>
<dbReference type="RefSeq" id="WP_116669029.1">
    <property type="nucleotide sequence ID" value="NZ_MZGU01000002.1"/>
</dbReference>
<dbReference type="InterPro" id="IPR013328">
    <property type="entry name" value="6PGD_dom2"/>
</dbReference>
<feature type="binding site" evidence="5">
    <location>
        <position position="252"/>
    </location>
    <ligand>
        <name>NAD(+)</name>
        <dbReference type="ChEBI" id="CHEBI:57540"/>
    </ligand>
</feature>
<evidence type="ECO:0000256" key="5">
    <source>
        <dbReference type="PIRSR" id="PIRSR000114-3"/>
    </source>
</evidence>
<evidence type="ECO:0000259" key="7">
    <source>
        <dbReference type="Pfam" id="PF01210"/>
    </source>
</evidence>
<keyword evidence="5 6" id="KW-0520">NAD</keyword>
<feature type="active site" description="Proton acceptor" evidence="3">
    <location>
        <position position="188"/>
    </location>
</feature>
<dbReference type="Gene3D" id="1.10.1040.10">
    <property type="entry name" value="N-(1-d-carboxylethyl)-l-norvaline Dehydrogenase, domain 2"/>
    <property type="match status" value="1"/>
</dbReference>
<feature type="binding site" evidence="5">
    <location>
        <position position="137"/>
    </location>
    <ligand>
        <name>NAD(+)</name>
        <dbReference type="ChEBI" id="CHEBI:57540"/>
    </ligand>
</feature>
<feature type="binding site" evidence="4">
    <location>
        <begin position="252"/>
        <end position="253"/>
    </location>
    <ligand>
        <name>substrate</name>
    </ligand>
</feature>
<evidence type="ECO:0000313" key="9">
    <source>
        <dbReference type="EMBL" id="PWB87088.1"/>
    </source>
</evidence>
<dbReference type="OrthoDB" id="107040at2157"/>
<dbReference type="InterPro" id="IPR006109">
    <property type="entry name" value="G3P_DH_NAD-dep_C"/>
</dbReference>
<dbReference type="Pfam" id="PF01210">
    <property type="entry name" value="NAD_Gly3P_dh_N"/>
    <property type="match status" value="1"/>
</dbReference>
<accession>A0A2U1S9J4</accession>
<evidence type="ECO:0000256" key="6">
    <source>
        <dbReference type="RuleBase" id="RU000437"/>
    </source>
</evidence>
<evidence type="ECO:0000259" key="8">
    <source>
        <dbReference type="Pfam" id="PF07479"/>
    </source>
</evidence>
<dbReference type="InterPro" id="IPR006168">
    <property type="entry name" value="G3P_DH_NAD-dep"/>
</dbReference>
<dbReference type="Gene3D" id="3.40.50.720">
    <property type="entry name" value="NAD(P)-binding Rossmann-like Domain"/>
    <property type="match status" value="1"/>
</dbReference>
<name>A0A2U1S9J4_9EURY</name>
<dbReference type="PANTHER" id="PTHR11728:SF1">
    <property type="entry name" value="GLYCEROL-3-PHOSPHATE DEHYDROGENASE [NAD(+)] 2, CHLOROPLASTIC"/>
    <property type="match status" value="1"/>
</dbReference>
<keyword evidence="2 6" id="KW-0560">Oxidoreductase</keyword>
<dbReference type="SUPFAM" id="SSF48179">
    <property type="entry name" value="6-phosphogluconate dehydrogenase C-terminal domain-like"/>
    <property type="match status" value="1"/>
</dbReference>
<organism evidence="9 10">
    <name type="scientific">Methanobrevibacter woesei</name>
    <dbReference type="NCBI Taxonomy" id="190976"/>
    <lineage>
        <taxon>Archaea</taxon>
        <taxon>Methanobacteriati</taxon>
        <taxon>Methanobacteriota</taxon>
        <taxon>Methanomada group</taxon>
        <taxon>Methanobacteria</taxon>
        <taxon>Methanobacteriales</taxon>
        <taxon>Methanobacteriaceae</taxon>
        <taxon>Methanobrevibacter</taxon>
    </lineage>
</organism>
<reference evidence="9 10" key="1">
    <citation type="submission" date="2017-03" db="EMBL/GenBank/DDBJ databases">
        <title>Genome sequence of Methanobrevibacter wosei.</title>
        <authorList>
            <person name="Poehlein A."/>
            <person name="Seedorf H."/>
            <person name="Daniel R."/>
        </authorList>
    </citation>
    <scope>NUCLEOTIDE SEQUENCE [LARGE SCALE GENOMIC DNA]</scope>
    <source>
        <strain evidence="9 10">DSM 11979</strain>
    </source>
</reference>